<dbReference type="Proteomes" id="UP000027222">
    <property type="component" value="Unassembled WGS sequence"/>
</dbReference>
<dbReference type="AlphaFoldDB" id="A0A067TDY4"/>
<dbReference type="OrthoDB" id="9451547at2759"/>
<dbReference type="HOGENOM" id="CLU_022883_6_1_1"/>
<gene>
    <name evidence="2" type="ORF">GALMADRAFT_246483</name>
</gene>
<keyword evidence="3" id="KW-1185">Reference proteome</keyword>
<name>A0A067TDY4_GALM3</name>
<evidence type="ECO:0000313" key="3">
    <source>
        <dbReference type="Proteomes" id="UP000027222"/>
    </source>
</evidence>
<keyword evidence="1" id="KW-1133">Transmembrane helix</keyword>
<protein>
    <submittedName>
        <fullName evidence="2">Uncharacterized protein</fullName>
    </submittedName>
</protein>
<reference evidence="3" key="1">
    <citation type="journal article" date="2014" name="Proc. Natl. Acad. Sci. U.S.A.">
        <title>Extensive sampling of basidiomycete genomes demonstrates inadequacy of the white-rot/brown-rot paradigm for wood decay fungi.</title>
        <authorList>
            <person name="Riley R."/>
            <person name="Salamov A.A."/>
            <person name="Brown D.W."/>
            <person name="Nagy L.G."/>
            <person name="Floudas D."/>
            <person name="Held B.W."/>
            <person name="Levasseur A."/>
            <person name="Lombard V."/>
            <person name="Morin E."/>
            <person name="Otillar R."/>
            <person name="Lindquist E.A."/>
            <person name="Sun H."/>
            <person name="LaButti K.M."/>
            <person name="Schmutz J."/>
            <person name="Jabbour D."/>
            <person name="Luo H."/>
            <person name="Baker S.E."/>
            <person name="Pisabarro A.G."/>
            <person name="Walton J.D."/>
            <person name="Blanchette R.A."/>
            <person name="Henrissat B."/>
            <person name="Martin F."/>
            <person name="Cullen D."/>
            <person name="Hibbett D.S."/>
            <person name="Grigoriev I.V."/>
        </authorList>
    </citation>
    <scope>NUCLEOTIDE SEQUENCE [LARGE SCALE GENOMIC DNA]</scope>
    <source>
        <strain evidence="3">CBS 339.88</strain>
    </source>
</reference>
<keyword evidence="1" id="KW-0472">Membrane</keyword>
<dbReference type="PANTHER" id="PTHR35043">
    <property type="entry name" value="TRANSCRIPTION FACTOR DOMAIN-CONTAINING PROTEIN"/>
    <property type="match status" value="1"/>
</dbReference>
<sequence>MGYGGVWIITGMGYDRFDCTGIFALLTVSVTNTASKSFSSANSNASPVSRILHETIPPEDSFLPRDLCTCSDQQRSLWDILWSCLATIFACTWVSVHPNIPPSGEKWWKTGLRRLELMLWALIAPELMICWAMRQWFGARRIVKRFHGHGLTKTHAYFMQMGGFTLFEGGKPKAVLLPLEMERLLLQGQIELPKITEQEIWDRSKGDGLSKALVISQTSWFIAQCIARRAQGLILTKLELVTSAFAALNGFMYFLWWNKPLGVQCSVPVHLLTEVKPEDERLKFQSYQKPSFSIRHAISSFYFNSIETALALTKSMQNLMKHASLTTTWKIVKNIIISPGTVFQLFFNRLNDISNSDAPLPVEALGPTPAVPTFYASMGMSSLLLPDVLKVASVTSTLAALFGALHCAAWFFSFPSHTELIIWRIPSAAISVIPLGVMFFYFSIFFYDSAEDNSKLKIFFDILRYPLLVPFLSLPLYAVARLLLLGVAFAALRYLPPNALATINWVSFLPHI</sequence>
<dbReference type="PANTHER" id="PTHR35043:SF7">
    <property type="entry name" value="TRANSCRIPTION FACTOR DOMAIN-CONTAINING PROTEIN"/>
    <property type="match status" value="1"/>
</dbReference>
<feature type="transmembrane region" description="Helical" evidence="1">
    <location>
        <begin position="425"/>
        <end position="447"/>
    </location>
</feature>
<evidence type="ECO:0000256" key="1">
    <source>
        <dbReference type="SAM" id="Phobius"/>
    </source>
</evidence>
<feature type="transmembrane region" description="Helical" evidence="1">
    <location>
        <begin position="388"/>
        <end position="413"/>
    </location>
</feature>
<feature type="transmembrane region" description="Helical" evidence="1">
    <location>
        <begin position="467"/>
        <end position="492"/>
    </location>
</feature>
<dbReference type="EMBL" id="KL142377">
    <property type="protein sequence ID" value="KDR77198.1"/>
    <property type="molecule type" value="Genomic_DNA"/>
</dbReference>
<keyword evidence="1" id="KW-0812">Transmembrane</keyword>
<proteinExistence type="predicted"/>
<organism evidence="2 3">
    <name type="scientific">Galerina marginata (strain CBS 339.88)</name>
    <dbReference type="NCBI Taxonomy" id="685588"/>
    <lineage>
        <taxon>Eukaryota</taxon>
        <taxon>Fungi</taxon>
        <taxon>Dikarya</taxon>
        <taxon>Basidiomycota</taxon>
        <taxon>Agaricomycotina</taxon>
        <taxon>Agaricomycetes</taxon>
        <taxon>Agaricomycetidae</taxon>
        <taxon>Agaricales</taxon>
        <taxon>Agaricineae</taxon>
        <taxon>Strophariaceae</taxon>
        <taxon>Galerina</taxon>
    </lineage>
</organism>
<dbReference type="STRING" id="685588.A0A067TDY4"/>
<accession>A0A067TDY4</accession>
<evidence type="ECO:0000313" key="2">
    <source>
        <dbReference type="EMBL" id="KDR77198.1"/>
    </source>
</evidence>